<dbReference type="AlphaFoldDB" id="A0A484C200"/>
<dbReference type="InterPro" id="IPR048701">
    <property type="entry name" value="CIP2A_N"/>
</dbReference>
<dbReference type="Pfam" id="PF21044">
    <property type="entry name" value="CIP2A_N"/>
    <property type="match status" value="1"/>
</dbReference>
<keyword evidence="4" id="KW-1185">Reference proteome</keyword>
<evidence type="ECO:0000256" key="1">
    <source>
        <dbReference type="SAM" id="MobiDB-lite"/>
    </source>
</evidence>
<gene>
    <name evidence="3" type="ORF">EPR50_G00227220</name>
</gene>
<reference evidence="3 4" key="1">
    <citation type="submission" date="2019-01" db="EMBL/GenBank/DDBJ databases">
        <title>A chromosome-scale genome assembly of the yellow perch, Perca flavescens.</title>
        <authorList>
            <person name="Feron R."/>
            <person name="Morvezen R."/>
            <person name="Bestin A."/>
            <person name="Haffray P."/>
            <person name="Klopp C."/>
            <person name="Zahm M."/>
            <person name="Cabau C."/>
            <person name="Roques C."/>
            <person name="Donnadieu C."/>
            <person name="Bouchez O."/>
            <person name="Christie M."/>
            <person name="Larson W."/>
            <person name="Guiguen Y."/>
        </authorList>
    </citation>
    <scope>NUCLEOTIDE SEQUENCE [LARGE SCALE GENOMIC DNA]</scope>
    <source>
        <strain evidence="3">YP-PL-M2</strain>
        <tissue evidence="3">Blood</tissue>
    </source>
</reference>
<dbReference type="Proteomes" id="UP000295070">
    <property type="component" value="Chromosome 22"/>
</dbReference>
<evidence type="ECO:0000259" key="2">
    <source>
        <dbReference type="Pfam" id="PF21044"/>
    </source>
</evidence>
<sequence>MTNIQSQNEDIIMPCLGLMANLCRDNHSVQSHIKSLVLELLLAMCSASGVGARCCARWFSDQRHPNSEQQAAGRGPDWTANAKPSPARPGAVAELACGRRRNPARFQVLQLLNELLRYTQRI</sequence>
<feature type="domain" description="CIP2A N-terminal" evidence="2">
    <location>
        <begin position="3"/>
        <end position="36"/>
    </location>
</feature>
<dbReference type="STRING" id="8167.A0A484C200"/>
<name>A0A484C200_PERFV</name>
<evidence type="ECO:0000313" key="3">
    <source>
        <dbReference type="EMBL" id="TDG97585.1"/>
    </source>
</evidence>
<feature type="region of interest" description="Disordered" evidence="1">
    <location>
        <begin position="63"/>
        <end position="91"/>
    </location>
</feature>
<dbReference type="EMBL" id="SCKG01000022">
    <property type="protein sequence ID" value="TDG97585.1"/>
    <property type="molecule type" value="Genomic_DNA"/>
</dbReference>
<evidence type="ECO:0000313" key="4">
    <source>
        <dbReference type="Proteomes" id="UP000295070"/>
    </source>
</evidence>
<organism evidence="3 4">
    <name type="scientific">Perca flavescens</name>
    <name type="common">American yellow perch</name>
    <name type="synonym">Morone flavescens</name>
    <dbReference type="NCBI Taxonomy" id="8167"/>
    <lineage>
        <taxon>Eukaryota</taxon>
        <taxon>Metazoa</taxon>
        <taxon>Chordata</taxon>
        <taxon>Craniata</taxon>
        <taxon>Vertebrata</taxon>
        <taxon>Euteleostomi</taxon>
        <taxon>Actinopterygii</taxon>
        <taxon>Neopterygii</taxon>
        <taxon>Teleostei</taxon>
        <taxon>Neoteleostei</taxon>
        <taxon>Acanthomorphata</taxon>
        <taxon>Eupercaria</taxon>
        <taxon>Perciformes</taxon>
        <taxon>Percoidei</taxon>
        <taxon>Percidae</taxon>
        <taxon>Percinae</taxon>
        <taxon>Perca</taxon>
    </lineage>
</organism>
<proteinExistence type="predicted"/>
<comment type="caution">
    <text evidence="3">The sequence shown here is derived from an EMBL/GenBank/DDBJ whole genome shotgun (WGS) entry which is preliminary data.</text>
</comment>
<accession>A0A484C200</accession>
<protein>
    <recommendedName>
        <fullName evidence="2">CIP2A N-terminal domain-containing protein</fullName>
    </recommendedName>
</protein>